<protein>
    <submittedName>
        <fullName evidence="1">Uncharacterized protein</fullName>
    </submittedName>
</protein>
<proteinExistence type="predicted"/>
<gene>
    <name evidence="1" type="ORF">GUJ93_ZPchr0009g852</name>
</gene>
<keyword evidence="2" id="KW-1185">Reference proteome</keyword>
<accession>A0A8J5VJ34</accession>
<name>A0A8J5VJ34_ZIZPA</name>
<reference evidence="1" key="2">
    <citation type="submission" date="2021-02" db="EMBL/GenBank/DDBJ databases">
        <authorList>
            <person name="Kimball J.A."/>
            <person name="Haas M.W."/>
            <person name="Macchietto M."/>
            <person name="Kono T."/>
            <person name="Duquette J."/>
            <person name="Shao M."/>
        </authorList>
    </citation>
    <scope>NUCLEOTIDE SEQUENCE</scope>
    <source>
        <tissue evidence="1">Fresh leaf tissue</tissue>
    </source>
</reference>
<dbReference type="Proteomes" id="UP000729402">
    <property type="component" value="Unassembled WGS sequence"/>
</dbReference>
<evidence type="ECO:0000313" key="2">
    <source>
        <dbReference type="Proteomes" id="UP000729402"/>
    </source>
</evidence>
<organism evidence="1 2">
    <name type="scientific">Zizania palustris</name>
    <name type="common">Northern wild rice</name>
    <dbReference type="NCBI Taxonomy" id="103762"/>
    <lineage>
        <taxon>Eukaryota</taxon>
        <taxon>Viridiplantae</taxon>
        <taxon>Streptophyta</taxon>
        <taxon>Embryophyta</taxon>
        <taxon>Tracheophyta</taxon>
        <taxon>Spermatophyta</taxon>
        <taxon>Magnoliopsida</taxon>
        <taxon>Liliopsida</taxon>
        <taxon>Poales</taxon>
        <taxon>Poaceae</taxon>
        <taxon>BOP clade</taxon>
        <taxon>Oryzoideae</taxon>
        <taxon>Oryzeae</taxon>
        <taxon>Zizaniinae</taxon>
        <taxon>Zizania</taxon>
    </lineage>
</organism>
<comment type="caution">
    <text evidence="1">The sequence shown here is derived from an EMBL/GenBank/DDBJ whole genome shotgun (WGS) entry which is preliminary data.</text>
</comment>
<evidence type="ECO:0000313" key="1">
    <source>
        <dbReference type="EMBL" id="KAG8049293.1"/>
    </source>
</evidence>
<sequence>MHMQACMQYDEVIYPVMRSVQFLCCGRPCPLRIGYSYSRNHYQPCDE</sequence>
<reference evidence="1" key="1">
    <citation type="journal article" date="2021" name="bioRxiv">
        <title>Whole Genome Assembly and Annotation of Northern Wild Rice, Zizania palustris L., Supports a Whole Genome Duplication in the Zizania Genus.</title>
        <authorList>
            <person name="Haas M."/>
            <person name="Kono T."/>
            <person name="Macchietto M."/>
            <person name="Millas R."/>
            <person name="McGilp L."/>
            <person name="Shao M."/>
            <person name="Duquette J."/>
            <person name="Hirsch C.N."/>
            <person name="Kimball J."/>
        </authorList>
    </citation>
    <scope>NUCLEOTIDE SEQUENCE</scope>
    <source>
        <tissue evidence="1">Fresh leaf tissue</tissue>
    </source>
</reference>
<dbReference type="EMBL" id="JAAALK010000289">
    <property type="protein sequence ID" value="KAG8049293.1"/>
    <property type="molecule type" value="Genomic_DNA"/>
</dbReference>
<dbReference type="AlphaFoldDB" id="A0A8J5VJ34"/>